<feature type="region of interest" description="Disordered" evidence="6">
    <location>
        <begin position="831"/>
        <end position="855"/>
    </location>
</feature>
<evidence type="ECO:0000256" key="2">
    <source>
        <dbReference type="ARBA" id="ARBA00022723"/>
    </source>
</evidence>
<evidence type="ECO:0000256" key="5">
    <source>
        <dbReference type="PROSITE-ProRule" id="PRU00288"/>
    </source>
</evidence>
<keyword evidence="1" id="KW-0343">GTPase activation</keyword>
<dbReference type="InterPro" id="IPR001478">
    <property type="entry name" value="PDZ"/>
</dbReference>
<dbReference type="PROSITE" id="PS50115">
    <property type="entry name" value="ARFGAP"/>
    <property type="match status" value="1"/>
</dbReference>
<dbReference type="SMART" id="SM00105">
    <property type="entry name" value="ArfGap"/>
    <property type="match status" value="1"/>
</dbReference>
<dbReference type="PANTHER" id="PTHR45686:SF4">
    <property type="entry name" value="ADP-RIBOSYLATION FACTOR GTPASE ACTIVATING PROTEIN 3, ISOFORM H"/>
    <property type="match status" value="1"/>
</dbReference>
<evidence type="ECO:0000259" key="8">
    <source>
        <dbReference type="PROSITE" id="PS50115"/>
    </source>
</evidence>
<evidence type="ECO:0000313" key="9">
    <source>
        <dbReference type="EMBL" id="TFJ86500.1"/>
    </source>
</evidence>
<dbReference type="GO" id="GO:0005096">
    <property type="term" value="F:GTPase activator activity"/>
    <property type="evidence" value="ECO:0007669"/>
    <property type="project" value="UniProtKB-KW"/>
</dbReference>
<dbReference type="PRINTS" id="PR00405">
    <property type="entry name" value="REVINTRACTNG"/>
</dbReference>
<feature type="compositionally biased region" description="Gly residues" evidence="6">
    <location>
        <begin position="480"/>
        <end position="499"/>
    </location>
</feature>
<organism evidence="9 10">
    <name type="scientific">Nannochloropsis salina CCMP1776</name>
    <dbReference type="NCBI Taxonomy" id="1027361"/>
    <lineage>
        <taxon>Eukaryota</taxon>
        <taxon>Sar</taxon>
        <taxon>Stramenopiles</taxon>
        <taxon>Ochrophyta</taxon>
        <taxon>Eustigmatophyceae</taxon>
        <taxon>Eustigmatales</taxon>
        <taxon>Monodopsidaceae</taxon>
        <taxon>Microchloropsis</taxon>
        <taxon>Microchloropsis salina</taxon>
    </lineage>
</organism>
<feature type="compositionally biased region" description="Basic and acidic residues" evidence="6">
    <location>
        <begin position="348"/>
        <end position="359"/>
    </location>
</feature>
<proteinExistence type="predicted"/>
<dbReference type="Pfam" id="PF01412">
    <property type="entry name" value="ArfGap"/>
    <property type="match status" value="1"/>
</dbReference>
<keyword evidence="2" id="KW-0479">Metal-binding</keyword>
<dbReference type="InterPro" id="IPR001164">
    <property type="entry name" value="ArfGAP_dom"/>
</dbReference>
<dbReference type="AlphaFoldDB" id="A0A4D9D4X6"/>
<dbReference type="GO" id="GO:0008270">
    <property type="term" value="F:zinc ion binding"/>
    <property type="evidence" value="ECO:0007669"/>
    <property type="project" value="UniProtKB-KW"/>
</dbReference>
<feature type="compositionally biased region" description="Basic and acidic residues" evidence="6">
    <location>
        <begin position="306"/>
        <end position="319"/>
    </location>
</feature>
<keyword evidence="4" id="KW-0862">Zinc</keyword>
<evidence type="ECO:0000256" key="6">
    <source>
        <dbReference type="SAM" id="MobiDB-lite"/>
    </source>
</evidence>
<dbReference type="CDD" id="cd08830">
    <property type="entry name" value="ArfGap_ArfGap1"/>
    <property type="match status" value="1"/>
</dbReference>
<protein>
    <recommendedName>
        <fullName evidence="11">Arf-GAP domain-containing protein</fullName>
    </recommendedName>
</protein>
<feature type="compositionally biased region" description="Basic residues" evidence="6">
    <location>
        <begin position="138"/>
        <end position="149"/>
    </location>
</feature>
<name>A0A4D9D4X6_9STRA</name>
<dbReference type="PANTHER" id="PTHR45686">
    <property type="entry name" value="ADP-RIBOSYLATION FACTOR GTPASE ACTIVATING PROTEIN 3, ISOFORM H-RELATED"/>
    <property type="match status" value="1"/>
</dbReference>
<feature type="region of interest" description="Disordered" evidence="6">
    <location>
        <begin position="298"/>
        <end position="604"/>
    </location>
</feature>
<dbReference type="GO" id="GO:0048205">
    <property type="term" value="P:COPI coating of Golgi vesicle"/>
    <property type="evidence" value="ECO:0007669"/>
    <property type="project" value="TreeGrafter"/>
</dbReference>
<dbReference type="OrthoDB" id="983479at2759"/>
<dbReference type="PROSITE" id="PS50106">
    <property type="entry name" value="PDZ"/>
    <property type="match status" value="1"/>
</dbReference>
<reference evidence="9 10" key="1">
    <citation type="submission" date="2019-01" db="EMBL/GenBank/DDBJ databases">
        <title>Nuclear Genome Assembly of the Microalgal Biofuel strain Nannochloropsis salina CCMP1776.</title>
        <authorList>
            <person name="Hovde B."/>
        </authorList>
    </citation>
    <scope>NUCLEOTIDE SEQUENCE [LARGE SCALE GENOMIC DNA]</scope>
    <source>
        <strain evidence="9 10">CCMP1776</strain>
    </source>
</reference>
<evidence type="ECO:0000313" key="10">
    <source>
        <dbReference type="Proteomes" id="UP000355283"/>
    </source>
</evidence>
<feature type="region of interest" description="Disordered" evidence="6">
    <location>
        <begin position="649"/>
        <end position="748"/>
    </location>
</feature>
<evidence type="ECO:0000256" key="1">
    <source>
        <dbReference type="ARBA" id="ARBA00022468"/>
    </source>
</evidence>
<dbReference type="InterPro" id="IPR037278">
    <property type="entry name" value="ARFGAP/RecO"/>
</dbReference>
<feature type="compositionally biased region" description="Gly residues" evidence="6">
    <location>
        <begin position="447"/>
        <end position="463"/>
    </location>
</feature>
<evidence type="ECO:0000259" key="7">
    <source>
        <dbReference type="PROSITE" id="PS50106"/>
    </source>
</evidence>
<keyword evidence="10" id="KW-1185">Reference proteome</keyword>
<dbReference type="GO" id="GO:0000139">
    <property type="term" value="C:Golgi membrane"/>
    <property type="evidence" value="ECO:0007669"/>
    <property type="project" value="GOC"/>
</dbReference>
<feature type="compositionally biased region" description="Low complexity" evidence="6">
    <location>
        <begin position="570"/>
        <end position="592"/>
    </location>
</feature>
<dbReference type="InterPro" id="IPR038508">
    <property type="entry name" value="ArfGAP_dom_sf"/>
</dbReference>
<feature type="region of interest" description="Disordered" evidence="6">
    <location>
        <begin position="132"/>
        <end position="191"/>
    </location>
</feature>
<gene>
    <name evidence="9" type="ORF">NSK_002157</name>
</gene>
<dbReference type="Gene3D" id="1.10.220.150">
    <property type="entry name" value="Arf GTPase activating protein"/>
    <property type="match status" value="1"/>
</dbReference>
<feature type="compositionally biased region" description="Basic and acidic residues" evidence="6">
    <location>
        <begin position="420"/>
        <end position="430"/>
    </location>
</feature>
<comment type="caution">
    <text evidence="9">The sequence shown here is derived from an EMBL/GenBank/DDBJ whole genome shotgun (WGS) entry which is preliminary data.</text>
</comment>
<evidence type="ECO:0000256" key="4">
    <source>
        <dbReference type="ARBA" id="ARBA00022833"/>
    </source>
</evidence>
<accession>A0A4D9D4X6</accession>
<feature type="compositionally biased region" description="Low complexity" evidence="6">
    <location>
        <begin position="729"/>
        <end position="742"/>
    </location>
</feature>
<feature type="compositionally biased region" description="Low complexity" evidence="6">
    <location>
        <begin position="360"/>
        <end position="376"/>
    </location>
</feature>
<dbReference type="SUPFAM" id="SSF50156">
    <property type="entry name" value="PDZ domain-like"/>
    <property type="match status" value="3"/>
</dbReference>
<dbReference type="EMBL" id="SDOX01000008">
    <property type="protein sequence ID" value="TFJ86500.1"/>
    <property type="molecule type" value="Genomic_DNA"/>
</dbReference>
<dbReference type="Proteomes" id="UP000355283">
    <property type="component" value="Unassembled WGS sequence"/>
</dbReference>
<feature type="domain" description="PDZ" evidence="7">
    <location>
        <begin position="194"/>
        <end position="273"/>
    </location>
</feature>
<feature type="domain" description="Arf-GAP" evidence="8">
    <location>
        <begin position="15"/>
        <end position="118"/>
    </location>
</feature>
<dbReference type="InterPro" id="IPR036034">
    <property type="entry name" value="PDZ_sf"/>
</dbReference>
<dbReference type="SUPFAM" id="SSF57863">
    <property type="entry name" value="ArfGap/RecO-like zinc finger"/>
    <property type="match status" value="1"/>
</dbReference>
<dbReference type="SMART" id="SM00228">
    <property type="entry name" value="PDZ"/>
    <property type="match status" value="3"/>
</dbReference>
<keyword evidence="3 5" id="KW-0863">Zinc-finger</keyword>
<evidence type="ECO:0000256" key="3">
    <source>
        <dbReference type="ARBA" id="ARBA00022771"/>
    </source>
</evidence>
<evidence type="ECO:0008006" key="11">
    <source>
        <dbReference type="Google" id="ProtNLM"/>
    </source>
</evidence>
<sequence length="1011" mass="104533">MSALAALRAEGPFPPDILLEIKNSPGNNQCCDCGSFDTEWASVTYGILICLRCSGFHRSLGVSVSFVRSLSLDSWTPKQVFAMRLGSNFQMQEFFRRQRISNTDIRVRYQSKAAGVYRSTLAEAVEKGWESDWEQRRGRNGKRPARRTRLASATLASPPRRYSASALGAGTNHTRRQPPASGRGKGQELTERGTVVVRVEGSSSIGISVQKDLVTGKARVCRVAPGGPAHQAAVQAGDDLVGVGGRLVDDYDDLMALLPNMGRPLLLVFRCRGPRRRPAEMSAVAALEGLGIEGSKDACVEPEASAGDRESVVRREGSPRRASTRGSLPLPLPRRRRASSASVVAMRAPDKGSAERRSTSSEGSSEGSSGSSSGSLGEEEEPAFSFMAGEGGTGCGDIVHEKGGRGPKGGKAPVAGGSSQERREGNRCVEGRGLAGGGETGEEAGVTGSGGGDGEGSGQGEGGEGQEEGRAGASQEKGEAGAGGDTGEGHGGPRGGGRGAPADELRALSVSQGGSDGEGGGDGDVGGDENGGQATRAHGPREGEEEAPGQGKEADCQDAATPTPQHGLHPPSSTRNPPSSSPSKSKPAAPAKGGRVFALQGDGRWRSATVIRFHRARSPLTGRHLLKLRYQDGSVEEYVDAEDVCLARPQRGSANSPSLASSPTSSSSSSSPLPTRASLWKASLERVSAPTHRRDRREELSRKYAAGASPSHSPAEGGFSPPWPPTGPPSSSRQRPSSIPAPDHSGQAREYSVVFGEGPMGLTLSKVEGGRALVTSVAPAGQAVLGGVRVGDALVSLDHQAMALYDLVMARLPSLPRPLVVGFRRRMEGMGSTERAVGGPRAPGPRWLGSGASSSGSGGKAFAGGFGKSLQVLTRHASLGPGTAAAPSLASASSSSFTSGGSYPLGGGSGLTTKVPLTQDPGTGEFDAWFAEGPLGMRLEEMPLTSREGGLKYVCQVLQVTSGGAAESKGVRDGCCVVGVNGERFISHAHTVATLKHGKRPVLVRFRLPTP</sequence>
<dbReference type="Gene3D" id="2.30.42.10">
    <property type="match status" value="1"/>
</dbReference>
<feature type="compositionally biased region" description="Low complexity" evidence="6">
    <location>
        <begin position="653"/>
        <end position="679"/>
    </location>
</feature>